<name>E3J2T9_PSEI1</name>
<organism evidence="2 3">
    <name type="scientific">Pseudofrankia inefficax (strain DSM 45817 / CECT 9037 / DDB 130130 / EuI1c)</name>
    <name type="common">Frankia inefficax</name>
    <dbReference type="NCBI Taxonomy" id="298654"/>
    <lineage>
        <taxon>Bacteria</taxon>
        <taxon>Bacillati</taxon>
        <taxon>Actinomycetota</taxon>
        <taxon>Actinomycetes</taxon>
        <taxon>Frankiales</taxon>
        <taxon>Frankiaceae</taxon>
        <taxon>Pseudofrankia</taxon>
    </lineage>
</organism>
<accession>E3J2T9</accession>
<reference evidence="2 3" key="1">
    <citation type="submission" date="2010-10" db="EMBL/GenBank/DDBJ databases">
        <title>Complete sequence of Frankia sp. EuI1c.</title>
        <authorList>
            <consortium name="US DOE Joint Genome Institute"/>
            <person name="Lucas S."/>
            <person name="Copeland A."/>
            <person name="Lapidus A."/>
            <person name="Cheng J.-F."/>
            <person name="Bruce D."/>
            <person name="Goodwin L."/>
            <person name="Pitluck S."/>
            <person name="Chertkov O."/>
            <person name="Detter J.C."/>
            <person name="Han C."/>
            <person name="Tapia R."/>
            <person name="Land M."/>
            <person name="Hauser L."/>
            <person name="Jeffries C."/>
            <person name="Kyrpides N."/>
            <person name="Ivanova N."/>
            <person name="Mikhailova N."/>
            <person name="Beauchemin N."/>
            <person name="Sen A."/>
            <person name="Sur S.A."/>
            <person name="Gtari M."/>
            <person name="Wall L."/>
            <person name="Tisa L."/>
            <person name="Woyke T."/>
        </authorList>
    </citation>
    <scope>NUCLEOTIDE SEQUENCE [LARGE SCALE GENOMIC DNA]</scope>
    <source>
        <strain evidence="3">DSM 45817 / CECT 9037 / EuI1c</strain>
    </source>
</reference>
<proteinExistence type="predicted"/>
<dbReference type="InParanoid" id="E3J2T9"/>
<sequence precursor="true">MHWGLVDTAVIVVALLVFAALAVGLWRKVKTVRATAKELSARVSGLSAETAALSARLDSAEVMTRVADRAS</sequence>
<keyword evidence="1" id="KW-0812">Transmembrane</keyword>
<feature type="transmembrane region" description="Helical" evidence="1">
    <location>
        <begin position="6"/>
        <end position="26"/>
    </location>
</feature>
<dbReference type="HOGENOM" id="CLU_200392_0_0_11"/>
<keyword evidence="1" id="KW-1133">Transmembrane helix</keyword>
<dbReference type="Proteomes" id="UP000002484">
    <property type="component" value="Chromosome"/>
</dbReference>
<keyword evidence="3" id="KW-1185">Reference proteome</keyword>
<dbReference type="EMBL" id="CP002299">
    <property type="protein sequence ID" value="ADP81750.1"/>
    <property type="molecule type" value="Genomic_DNA"/>
</dbReference>
<evidence type="ECO:0000313" key="2">
    <source>
        <dbReference type="EMBL" id="ADP81750.1"/>
    </source>
</evidence>
<dbReference type="STRING" id="298654.FraEuI1c_3743"/>
<dbReference type="OrthoDB" id="3216198at2"/>
<evidence type="ECO:0000256" key="1">
    <source>
        <dbReference type="SAM" id="Phobius"/>
    </source>
</evidence>
<keyword evidence="1" id="KW-0472">Membrane</keyword>
<gene>
    <name evidence="2" type="ordered locus">FraEuI1c_3743</name>
</gene>
<dbReference type="AlphaFoldDB" id="E3J2T9"/>
<dbReference type="RefSeq" id="WP_013424868.1">
    <property type="nucleotide sequence ID" value="NC_014666.1"/>
</dbReference>
<protein>
    <submittedName>
        <fullName evidence="2">Uncharacterized protein</fullName>
    </submittedName>
</protein>
<dbReference type="KEGG" id="fri:FraEuI1c_3743"/>
<evidence type="ECO:0000313" key="3">
    <source>
        <dbReference type="Proteomes" id="UP000002484"/>
    </source>
</evidence>